<proteinExistence type="predicted"/>
<dbReference type="AlphaFoldDB" id="A0A0A2V4I8"/>
<dbReference type="HOGENOM" id="CLU_2249620_0_0_1"/>
<feature type="coiled-coil region" evidence="1">
    <location>
        <begin position="41"/>
        <end position="68"/>
    </location>
</feature>
<evidence type="ECO:0000256" key="1">
    <source>
        <dbReference type="SAM" id="Coils"/>
    </source>
</evidence>
<sequence>MTERPSTGFSAEISRLQQENALLSGHVRELSDALENEIDCKLHVEKEKKQLHEHLQAAEDKIKELVEKARGYQAPLLKCFEELDRTVPILAELRRIAMEGVAPE</sequence>
<accession>A0A0A2V4I8</accession>
<dbReference type="Proteomes" id="UP000030106">
    <property type="component" value="Unassembled WGS sequence"/>
</dbReference>
<evidence type="ECO:0000313" key="2">
    <source>
        <dbReference type="EMBL" id="KGQ02403.1"/>
    </source>
</evidence>
<keyword evidence="1" id="KW-0175">Coiled coil</keyword>
<evidence type="ECO:0000313" key="3">
    <source>
        <dbReference type="Proteomes" id="UP000030106"/>
    </source>
</evidence>
<protein>
    <submittedName>
        <fullName evidence="2">Uncharacterized protein</fullName>
    </submittedName>
</protein>
<dbReference type="eggNOG" id="ENOG502SRF5">
    <property type="taxonomic scope" value="Eukaryota"/>
</dbReference>
<organism evidence="2 3">
    <name type="scientific">Beauveria bassiana D1-5</name>
    <dbReference type="NCBI Taxonomy" id="1245745"/>
    <lineage>
        <taxon>Eukaryota</taxon>
        <taxon>Fungi</taxon>
        <taxon>Dikarya</taxon>
        <taxon>Ascomycota</taxon>
        <taxon>Pezizomycotina</taxon>
        <taxon>Sordariomycetes</taxon>
        <taxon>Hypocreomycetidae</taxon>
        <taxon>Hypocreales</taxon>
        <taxon>Cordycipitaceae</taxon>
        <taxon>Beauveria</taxon>
    </lineage>
</organism>
<name>A0A0A2V4I8_BEABA</name>
<gene>
    <name evidence="2" type="ORF">BBAD15_g12387</name>
</gene>
<dbReference type="EMBL" id="ANFO01001581">
    <property type="protein sequence ID" value="KGQ02403.1"/>
    <property type="molecule type" value="Genomic_DNA"/>
</dbReference>
<reference evidence="2 3" key="1">
    <citation type="submission" date="2012-10" db="EMBL/GenBank/DDBJ databases">
        <title>Genome sequencing and analysis of entomopathogenic fungi Beauveria bassiana D1-5.</title>
        <authorList>
            <person name="Li Q."/>
            <person name="Wang L."/>
            <person name="Zhang Z."/>
            <person name="Wang Q."/>
            <person name="Ren J."/>
            <person name="Wang M."/>
            <person name="Xu W."/>
            <person name="Wang J."/>
            <person name="Lu Y."/>
            <person name="Du Q."/>
            <person name="Sun Z."/>
        </authorList>
    </citation>
    <scope>NUCLEOTIDE SEQUENCE [LARGE SCALE GENOMIC DNA]</scope>
    <source>
        <strain evidence="2 3">D1-5</strain>
    </source>
</reference>
<comment type="caution">
    <text evidence="2">The sequence shown here is derived from an EMBL/GenBank/DDBJ whole genome shotgun (WGS) entry which is preliminary data.</text>
</comment>